<keyword evidence="5" id="KW-0732">Signal</keyword>
<evidence type="ECO:0000313" key="8">
    <source>
        <dbReference type="EMBL" id="KRN31877.1"/>
    </source>
</evidence>
<evidence type="ECO:0000256" key="3">
    <source>
        <dbReference type="ARBA" id="ARBA00022801"/>
    </source>
</evidence>
<dbReference type="Proteomes" id="UP000051751">
    <property type="component" value="Unassembled WGS sequence"/>
</dbReference>
<dbReference type="STRING" id="81857.IV38_GL001375"/>
<organism evidence="8 9">
    <name type="scientific">Lactobacillus selangorensis</name>
    <dbReference type="NCBI Taxonomy" id="81857"/>
    <lineage>
        <taxon>Bacteria</taxon>
        <taxon>Bacillati</taxon>
        <taxon>Bacillota</taxon>
        <taxon>Bacilli</taxon>
        <taxon>Lactobacillales</taxon>
        <taxon>Lactobacillaceae</taxon>
        <taxon>Lactobacillus</taxon>
    </lineage>
</organism>
<dbReference type="GO" id="GO:0008234">
    <property type="term" value="F:cysteine-type peptidase activity"/>
    <property type="evidence" value="ECO:0007669"/>
    <property type="project" value="UniProtKB-KW"/>
</dbReference>
<gene>
    <name evidence="7" type="ORF">IV38_GL001375</name>
    <name evidence="8" type="ORF">IV40_GL001162</name>
</gene>
<dbReference type="SUPFAM" id="SSF54001">
    <property type="entry name" value="Cysteine proteinases"/>
    <property type="match status" value="1"/>
</dbReference>
<dbReference type="RefSeq" id="WP_057769340.1">
    <property type="nucleotide sequence ID" value="NZ_JQAT01000003.1"/>
</dbReference>
<feature type="signal peptide" evidence="5">
    <location>
        <begin position="1"/>
        <end position="21"/>
    </location>
</feature>
<feature type="chain" id="PRO_5044546165" description="NlpC/P60 domain-containing protein" evidence="5">
    <location>
        <begin position="22"/>
        <end position="301"/>
    </location>
</feature>
<comment type="caution">
    <text evidence="8">The sequence shown here is derived from an EMBL/GenBank/DDBJ whole genome shotgun (WGS) entry which is preliminary data.</text>
</comment>
<accession>A0A0R2G0D3</accession>
<keyword evidence="2" id="KW-0645">Protease</keyword>
<dbReference type="InterPro" id="IPR038765">
    <property type="entry name" value="Papain-like_cys_pep_sf"/>
</dbReference>
<evidence type="ECO:0000313" key="10">
    <source>
        <dbReference type="Proteomes" id="UP000051751"/>
    </source>
</evidence>
<evidence type="ECO:0000256" key="4">
    <source>
        <dbReference type="ARBA" id="ARBA00022807"/>
    </source>
</evidence>
<dbReference type="PANTHER" id="PTHR47053">
    <property type="entry name" value="MUREIN DD-ENDOPEPTIDASE MEPH-RELATED"/>
    <property type="match status" value="1"/>
</dbReference>
<dbReference type="OrthoDB" id="1654978at2"/>
<dbReference type="EMBL" id="JQAZ01000003">
    <property type="protein sequence ID" value="KRN31877.1"/>
    <property type="molecule type" value="Genomic_DNA"/>
</dbReference>
<dbReference type="PROSITE" id="PS51935">
    <property type="entry name" value="NLPC_P60"/>
    <property type="match status" value="1"/>
</dbReference>
<dbReference type="GO" id="GO:0006508">
    <property type="term" value="P:proteolysis"/>
    <property type="evidence" value="ECO:0007669"/>
    <property type="project" value="UniProtKB-KW"/>
</dbReference>
<keyword evidence="9" id="KW-1185">Reference proteome</keyword>
<evidence type="ECO:0000259" key="6">
    <source>
        <dbReference type="PROSITE" id="PS51935"/>
    </source>
</evidence>
<evidence type="ECO:0000313" key="7">
    <source>
        <dbReference type="EMBL" id="KRN28376.1"/>
    </source>
</evidence>
<reference evidence="9 10" key="1">
    <citation type="journal article" date="2015" name="Genome Announc.">
        <title>Expanding the biotechnology potential of lactobacilli through comparative genomics of 213 strains and associated genera.</title>
        <authorList>
            <person name="Sun Z."/>
            <person name="Harris H.M."/>
            <person name="McCann A."/>
            <person name="Guo C."/>
            <person name="Argimon S."/>
            <person name="Zhang W."/>
            <person name="Yang X."/>
            <person name="Jeffery I.B."/>
            <person name="Cooney J.C."/>
            <person name="Kagawa T.F."/>
            <person name="Liu W."/>
            <person name="Song Y."/>
            <person name="Salvetti E."/>
            <person name="Wrobel A."/>
            <person name="Rasinkangas P."/>
            <person name="Parkhill J."/>
            <person name="Rea M.C."/>
            <person name="O'Sullivan O."/>
            <person name="Ritari J."/>
            <person name="Douillard F.P."/>
            <person name="Paul Ross R."/>
            <person name="Yang R."/>
            <person name="Briner A.E."/>
            <person name="Felis G.E."/>
            <person name="de Vos W.M."/>
            <person name="Barrangou R."/>
            <person name="Klaenhammer T.R."/>
            <person name="Caufield P.W."/>
            <person name="Cui Y."/>
            <person name="Zhang H."/>
            <person name="O'Toole P.W."/>
        </authorList>
    </citation>
    <scope>NUCLEOTIDE SEQUENCE [LARGE SCALE GENOMIC DNA]</scope>
    <source>
        <strain evidence="7 10">ATCC BAA-66</strain>
        <strain evidence="8 9">DSM 13344</strain>
    </source>
</reference>
<feature type="domain" description="NlpC/P60" evidence="6">
    <location>
        <begin position="182"/>
        <end position="301"/>
    </location>
</feature>
<dbReference type="Pfam" id="PF00877">
    <property type="entry name" value="NLPC_P60"/>
    <property type="match status" value="1"/>
</dbReference>
<dbReference type="PATRIC" id="fig|81857.3.peg.1384"/>
<evidence type="ECO:0000256" key="5">
    <source>
        <dbReference type="SAM" id="SignalP"/>
    </source>
</evidence>
<keyword evidence="3" id="KW-0378">Hydrolase</keyword>
<dbReference type="InterPro" id="IPR000064">
    <property type="entry name" value="NLP_P60_dom"/>
</dbReference>
<dbReference type="Proteomes" id="UP000051645">
    <property type="component" value="Unassembled WGS sequence"/>
</dbReference>
<protein>
    <recommendedName>
        <fullName evidence="6">NlpC/P60 domain-containing protein</fullName>
    </recommendedName>
</protein>
<comment type="similarity">
    <text evidence="1">Belongs to the peptidase C40 family.</text>
</comment>
<sequence length="301" mass="31332">MTIKRNLVTFAAASALGLAGAALTQSNSAQHVHAATNSVKITNAAGANLLDGNGNVIRHLAAGSEWLSYQTKTGSNGDTWINLGADQWVDSVNTSDNSSSTSSASSSSSIFTATKAVSLVDVSNNYLRTLPAGSKWKTYGTMTGWNGDTYVNLGGNQWVDETAANAASTAVEGATTTATSRDTQVQEVIALAKAQIGKPYVWGAKGPNSFDCSGLTQYVFQNAVGKSIGGYTVAQESAGTIVSISNLQAGDLVFWGSRGATYHVGIYIGNNQYIAAPQPGENVKISSISAYFYPSFGVRVL</sequence>
<evidence type="ECO:0000256" key="2">
    <source>
        <dbReference type="ARBA" id="ARBA00022670"/>
    </source>
</evidence>
<dbReference type="PANTHER" id="PTHR47053:SF1">
    <property type="entry name" value="MUREIN DD-ENDOPEPTIDASE MEPH-RELATED"/>
    <property type="match status" value="1"/>
</dbReference>
<dbReference type="AlphaFoldDB" id="A0A0R2G0D3"/>
<proteinExistence type="inferred from homology"/>
<dbReference type="EMBL" id="JQAT01000003">
    <property type="protein sequence ID" value="KRN28376.1"/>
    <property type="molecule type" value="Genomic_DNA"/>
</dbReference>
<keyword evidence="4" id="KW-0788">Thiol protease</keyword>
<evidence type="ECO:0000313" key="9">
    <source>
        <dbReference type="Proteomes" id="UP000051645"/>
    </source>
</evidence>
<dbReference type="Gene3D" id="3.90.1720.10">
    <property type="entry name" value="endopeptidase domain like (from Nostoc punctiforme)"/>
    <property type="match status" value="1"/>
</dbReference>
<name>A0A0R2G0D3_9LACO</name>
<dbReference type="InterPro" id="IPR051202">
    <property type="entry name" value="Peptidase_C40"/>
</dbReference>
<evidence type="ECO:0000256" key="1">
    <source>
        <dbReference type="ARBA" id="ARBA00007074"/>
    </source>
</evidence>